<keyword evidence="3 5" id="KW-1133">Transmembrane helix</keyword>
<dbReference type="PANTHER" id="PTHR31162">
    <property type="entry name" value="MALIC ACID TRANSPORT PROTEIN-RELATED"/>
    <property type="match status" value="1"/>
</dbReference>
<feature type="transmembrane region" description="Helical" evidence="5">
    <location>
        <begin position="386"/>
        <end position="411"/>
    </location>
</feature>
<dbReference type="Gene3D" id="1.50.10.150">
    <property type="entry name" value="Voltage-dependent anion channel"/>
    <property type="match status" value="1"/>
</dbReference>
<dbReference type="GO" id="GO:0016020">
    <property type="term" value="C:membrane"/>
    <property type="evidence" value="ECO:0007669"/>
    <property type="project" value="UniProtKB-SubCell"/>
</dbReference>
<evidence type="ECO:0000313" key="6">
    <source>
        <dbReference type="EMBL" id="CZR60657.1"/>
    </source>
</evidence>
<evidence type="ECO:0000313" key="7">
    <source>
        <dbReference type="Proteomes" id="UP000184330"/>
    </source>
</evidence>
<name>A0A1L7X6L0_9HELO</name>
<dbReference type="InterPro" id="IPR038665">
    <property type="entry name" value="Voltage-dep_anion_channel_sf"/>
</dbReference>
<feature type="transmembrane region" description="Helical" evidence="5">
    <location>
        <begin position="234"/>
        <end position="254"/>
    </location>
</feature>
<dbReference type="InterPro" id="IPR030185">
    <property type="entry name" value="Mae1"/>
</dbReference>
<evidence type="ECO:0000256" key="5">
    <source>
        <dbReference type="SAM" id="Phobius"/>
    </source>
</evidence>
<dbReference type="Pfam" id="PF03595">
    <property type="entry name" value="SLAC1"/>
    <property type="match status" value="1"/>
</dbReference>
<organism evidence="6 7">
    <name type="scientific">Phialocephala subalpina</name>
    <dbReference type="NCBI Taxonomy" id="576137"/>
    <lineage>
        <taxon>Eukaryota</taxon>
        <taxon>Fungi</taxon>
        <taxon>Dikarya</taxon>
        <taxon>Ascomycota</taxon>
        <taxon>Pezizomycotina</taxon>
        <taxon>Leotiomycetes</taxon>
        <taxon>Helotiales</taxon>
        <taxon>Mollisiaceae</taxon>
        <taxon>Phialocephala</taxon>
        <taxon>Phialocephala fortinii species complex</taxon>
    </lineage>
</organism>
<dbReference type="GO" id="GO:0015140">
    <property type="term" value="F:malate transmembrane transporter activity"/>
    <property type="evidence" value="ECO:0007669"/>
    <property type="project" value="InterPro"/>
</dbReference>
<evidence type="ECO:0000256" key="3">
    <source>
        <dbReference type="ARBA" id="ARBA00022989"/>
    </source>
</evidence>
<proteinExistence type="predicted"/>
<dbReference type="PANTHER" id="PTHR31162:SF0">
    <property type="entry name" value="MALIC ACID TRANSPORT PROTEIN"/>
    <property type="match status" value="1"/>
</dbReference>
<feature type="transmembrane region" description="Helical" evidence="5">
    <location>
        <begin position="266"/>
        <end position="286"/>
    </location>
</feature>
<keyword evidence="4 5" id="KW-0472">Membrane</keyword>
<feature type="transmembrane region" description="Helical" evidence="5">
    <location>
        <begin position="337"/>
        <end position="356"/>
    </location>
</feature>
<accession>A0A1L7X6L0</accession>
<dbReference type="InterPro" id="IPR004695">
    <property type="entry name" value="SLAC1/Mae1/Ssu1/TehA"/>
</dbReference>
<dbReference type="STRING" id="576137.A0A1L7X6L0"/>
<keyword evidence="7" id="KW-1185">Reference proteome</keyword>
<evidence type="ECO:0000256" key="2">
    <source>
        <dbReference type="ARBA" id="ARBA00022692"/>
    </source>
</evidence>
<dbReference type="Proteomes" id="UP000184330">
    <property type="component" value="Unassembled WGS sequence"/>
</dbReference>
<dbReference type="CDD" id="cd09317">
    <property type="entry name" value="TDT_Mae1_like"/>
    <property type="match status" value="1"/>
</dbReference>
<dbReference type="EMBL" id="FJOG01000016">
    <property type="protein sequence ID" value="CZR60657.1"/>
    <property type="molecule type" value="Genomic_DNA"/>
</dbReference>
<keyword evidence="2 5" id="KW-0812">Transmembrane</keyword>
<feature type="transmembrane region" description="Helical" evidence="5">
    <location>
        <begin position="204"/>
        <end position="222"/>
    </location>
</feature>
<protein>
    <submittedName>
        <fullName evidence="6">Related to C4-dicarboxylate transport protein</fullName>
    </submittedName>
</protein>
<feature type="transmembrane region" description="Helical" evidence="5">
    <location>
        <begin position="161"/>
        <end position="184"/>
    </location>
</feature>
<reference evidence="6 7" key="1">
    <citation type="submission" date="2016-03" db="EMBL/GenBank/DDBJ databases">
        <authorList>
            <person name="Ploux O."/>
        </authorList>
    </citation>
    <scope>NUCLEOTIDE SEQUENCE [LARGE SCALE GENOMIC DNA]</scope>
    <source>
        <strain evidence="6 7">UAMH 11012</strain>
    </source>
</reference>
<feature type="transmembrane region" description="Helical" evidence="5">
    <location>
        <begin position="130"/>
        <end position="149"/>
    </location>
</feature>
<dbReference type="AlphaFoldDB" id="A0A1L7X6L0"/>
<sequence>MSHQAGPIEELIEYKKAVLHDDRRDSRIRGSIEATLAFFSQRRSTFINKFDSRTAIRDPSARRSSMTYPQISRPYQQFDNDKSNVDLGREVLYEKDVEVGSIHKGAHGHDAHAEVLGPLSFKERLKHFTFAWYAMTMSTGGVAFVLSVVPNRFTGLTGLGTGLFVFNLFLFTAVTATIIARFIIHPGTFTNSFTNPHEGFFSATAWLTIATMISNTTAYGIPNSGPWLIDALRFAFWIYTVCATLHAIIYYHILFTVKKLVITNVLPGWVLPIFPAMLVGTLASAIGKTQPPEHAMTILVAGLSYQGLGFFLALAMYGLYFGRLLTSGLPADMSRPAMFIAVGPPAFTALAFIGMAQDVQATKLFEGYTDLNGIANQDIIPDILSLLALLMAIFLWTLAFWFFAIATVASLEAVQRNDFHLNWYAYVFPNVGFTISTIKIGERLSSPGIQMVGTGMAAVLFFLWILIVICHMRAIANHKIMWPGKDEDAH</sequence>
<feature type="transmembrane region" description="Helical" evidence="5">
    <location>
        <begin position="452"/>
        <end position="476"/>
    </location>
</feature>
<dbReference type="OrthoDB" id="2901184at2759"/>
<comment type="subcellular location">
    <subcellularLocation>
        <location evidence="1">Membrane</location>
        <topology evidence="1">Multi-pass membrane protein</topology>
    </subcellularLocation>
</comment>
<evidence type="ECO:0000256" key="4">
    <source>
        <dbReference type="ARBA" id="ARBA00023136"/>
    </source>
</evidence>
<evidence type="ECO:0000256" key="1">
    <source>
        <dbReference type="ARBA" id="ARBA00004141"/>
    </source>
</evidence>
<gene>
    <name evidence="6" type="ORF">PAC_10553</name>
</gene>
<feature type="transmembrane region" description="Helical" evidence="5">
    <location>
        <begin position="298"/>
        <end position="317"/>
    </location>
</feature>